<feature type="binding site" evidence="1">
    <location>
        <position position="442"/>
    </location>
    <ligand>
        <name>Zn(2+)</name>
        <dbReference type="ChEBI" id="CHEBI:29105"/>
    </ligand>
</feature>
<keyword evidence="3" id="KW-1185">Reference proteome</keyword>
<dbReference type="SMART" id="SM01260">
    <property type="entry name" value="LANC_like"/>
    <property type="match status" value="1"/>
</dbReference>
<dbReference type="PRINTS" id="PR01950">
    <property type="entry name" value="LANCSUPER"/>
</dbReference>
<dbReference type="GO" id="GO:0046872">
    <property type="term" value="F:metal ion binding"/>
    <property type="evidence" value="ECO:0007669"/>
    <property type="project" value="UniProtKB-KW"/>
</dbReference>
<dbReference type="Proteomes" id="UP000567885">
    <property type="component" value="Unassembled WGS sequence"/>
</dbReference>
<dbReference type="SUPFAM" id="SSF158745">
    <property type="entry name" value="LanC-like"/>
    <property type="match status" value="1"/>
</dbReference>
<dbReference type="Gene3D" id="1.50.10.10">
    <property type="match status" value="1"/>
</dbReference>
<dbReference type="CDD" id="cd04794">
    <property type="entry name" value="euk_LANCL"/>
    <property type="match status" value="1"/>
</dbReference>
<reference evidence="2 3" key="1">
    <citation type="submission" date="2020-05" db="EMBL/GenBank/DDBJ databases">
        <title>Identification and distribution of gene clusters putatively required for synthesis of sphingolipid metabolism inhibitors in phylogenetically diverse species of the filamentous fungus Fusarium.</title>
        <authorList>
            <person name="Kim H.-S."/>
            <person name="Busman M."/>
            <person name="Brown D.W."/>
            <person name="Divon H."/>
            <person name="Uhlig S."/>
            <person name="Proctor R.H."/>
        </authorList>
    </citation>
    <scope>NUCLEOTIDE SEQUENCE [LARGE SCALE GENOMIC DNA]</scope>
    <source>
        <strain evidence="2 3">NRRL 20693</strain>
    </source>
</reference>
<dbReference type="GO" id="GO:0031179">
    <property type="term" value="P:peptide modification"/>
    <property type="evidence" value="ECO:0007669"/>
    <property type="project" value="InterPro"/>
</dbReference>
<dbReference type="PANTHER" id="PTHR12736:SF7">
    <property type="entry name" value="LANC-LIKE PROTEIN 3"/>
    <property type="match status" value="1"/>
</dbReference>
<protein>
    <submittedName>
        <fullName evidence="2">Uncharacterized protein</fullName>
    </submittedName>
</protein>
<keyword evidence="1" id="KW-0479">Metal-binding</keyword>
<dbReference type="InterPro" id="IPR012341">
    <property type="entry name" value="6hp_glycosidase-like_sf"/>
</dbReference>
<feature type="binding site" evidence="1">
    <location>
        <position position="394"/>
    </location>
    <ligand>
        <name>Zn(2+)</name>
        <dbReference type="ChEBI" id="CHEBI:29105"/>
    </ligand>
</feature>
<accession>A0A8H5U1Q8</accession>
<dbReference type="AlphaFoldDB" id="A0A8H5U1Q8"/>
<sequence length="520" mass="58359">MMLLRLETVLDTGAPSASVICHPVHLVQLLCQGIPHACSLEHQPEVTRSNVNLQIAGRNVPEAAPPPPGKLMTHHRPQYSEDDIRLRPIDLETRHISFSSCPLCSRDNDKAKASSIASPTALRTYTPINKSLMAQRYISNNLPDQSLGSDPKELLKYALELVVRHTPPRQVYHDRHLGGLYTGYTGLAYLFLQLSELHPDLKVSGQDLISWAQRYLDGDRGKLVMEKGNCGLSSEKMCFEAVRACVTKDDDHLIAFLSNIPILLGPYTSPQEDAFPSEILYGRAGALYMLRMVKHWVPRSRTLIESPIRRLTERIMATDDDGRGNWEWHGKRYFGAAHGDIGIITQLVLSNPSLAPQLSRHLERLLELQLSDGNWPSSLRSLKDGKNASLVQWCHGAPGFLYSLRSLRPYFPDLQERIDSAVDKGQNITWRHGLLTKEPCLCHGIFGNALVLPHGPKRQHFLALATASAVERVRRHDPSIFEPASYGHKAAVLMNYLPSAAWTWAVCEQEHPRLLMYNDV</sequence>
<organism evidence="2 3">
    <name type="scientific">Fusarium heterosporum</name>
    <dbReference type="NCBI Taxonomy" id="42747"/>
    <lineage>
        <taxon>Eukaryota</taxon>
        <taxon>Fungi</taxon>
        <taxon>Dikarya</taxon>
        <taxon>Ascomycota</taxon>
        <taxon>Pezizomycotina</taxon>
        <taxon>Sordariomycetes</taxon>
        <taxon>Hypocreomycetidae</taxon>
        <taxon>Hypocreales</taxon>
        <taxon>Nectriaceae</taxon>
        <taxon>Fusarium</taxon>
        <taxon>Fusarium heterosporum species complex</taxon>
    </lineage>
</organism>
<dbReference type="OrthoDB" id="10257263at2759"/>
<dbReference type="GO" id="GO:0005975">
    <property type="term" value="P:carbohydrate metabolic process"/>
    <property type="evidence" value="ECO:0007669"/>
    <property type="project" value="InterPro"/>
</dbReference>
<comment type="caution">
    <text evidence="2">The sequence shown here is derived from an EMBL/GenBank/DDBJ whole genome shotgun (WGS) entry which is preliminary data.</text>
</comment>
<dbReference type="InterPro" id="IPR007822">
    <property type="entry name" value="LANC-like"/>
</dbReference>
<gene>
    <name evidence="2" type="ORF">FHETE_471</name>
</gene>
<evidence type="ECO:0000313" key="2">
    <source>
        <dbReference type="EMBL" id="KAF5680346.1"/>
    </source>
</evidence>
<dbReference type="Pfam" id="PF05147">
    <property type="entry name" value="LANC_like"/>
    <property type="match status" value="1"/>
</dbReference>
<feature type="binding site" evidence="1">
    <location>
        <position position="443"/>
    </location>
    <ligand>
        <name>Zn(2+)</name>
        <dbReference type="ChEBI" id="CHEBI:29105"/>
    </ligand>
</feature>
<evidence type="ECO:0000256" key="1">
    <source>
        <dbReference type="PIRSR" id="PIRSR607822-1"/>
    </source>
</evidence>
<dbReference type="PANTHER" id="PTHR12736">
    <property type="entry name" value="LANC-LIKE PROTEIN"/>
    <property type="match status" value="1"/>
</dbReference>
<keyword evidence="1" id="KW-0862">Zinc</keyword>
<evidence type="ECO:0000313" key="3">
    <source>
        <dbReference type="Proteomes" id="UP000567885"/>
    </source>
</evidence>
<name>A0A8H5U1Q8_FUSHE</name>
<dbReference type="EMBL" id="JAAGWQ010000006">
    <property type="protein sequence ID" value="KAF5680346.1"/>
    <property type="molecule type" value="Genomic_DNA"/>
</dbReference>
<proteinExistence type="predicted"/>
<dbReference type="GO" id="GO:0005886">
    <property type="term" value="C:plasma membrane"/>
    <property type="evidence" value="ECO:0007669"/>
    <property type="project" value="TreeGrafter"/>
</dbReference>